<feature type="domain" description="AB hydrolase-1" evidence="2">
    <location>
        <begin position="33"/>
        <end position="269"/>
    </location>
</feature>
<dbReference type="Gene3D" id="3.40.50.1820">
    <property type="entry name" value="alpha/beta hydrolase"/>
    <property type="match status" value="1"/>
</dbReference>
<proteinExistence type="predicted"/>
<dbReference type="Pfam" id="PF00561">
    <property type="entry name" value="Abhydrolase_1"/>
    <property type="match status" value="1"/>
</dbReference>
<dbReference type="PANTHER" id="PTHR43798">
    <property type="entry name" value="MONOACYLGLYCEROL LIPASE"/>
    <property type="match status" value="1"/>
</dbReference>
<reference evidence="3" key="1">
    <citation type="journal article" date="2019" name="Plant J.">
        <title>Chlorella vulgaris genome assembly and annotation reveals the molecular basis for metabolic acclimation to high light conditions.</title>
        <authorList>
            <person name="Cecchin M."/>
            <person name="Marcolungo L."/>
            <person name="Rossato M."/>
            <person name="Girolomoni L."/>
            <person name="Cosentino E."/>
            <person name="Cuine S."/>
            <person name="Li-Beisson Y."/>
            <person name="Delledonne M."/>
            <person name="Ballottari M."/>
        </authorList>
    </citation>
    <scope>NUCLEOTIDE SEQUENCE</scope>
    <source>
        <strain evidence="3">211/11P</strain>
    </source>
</reference>
<organism evidence="3 4">
    <name type="scientific">Chlorella vulgaris</name>
    <name type="common">Green alga</name>
    <dbReference type="NCBI Taxonomy" id="3077"/>
    <lineage>
        <taxon>Eukaryota</taxon>
        <taxon>Viridiplantae</taxon>
        <taxon>Chlorophyta</taxon>
        <taxon>core chlorophytes</taxon>
        <taxon>Trebouxiophyceae</taxon>
        <taxon>Chlorellales</taxon>
        <taxon>Chlorellaceae</taxon>
        <taxon>Chlorella clade</taxon>
        <taxon>Chlorella</taxon>
    </lineage>
</organism>
<evidence type="ECO:0000313" key="3">
    <source>
        <dbReference type="EMBL" id="KAI3424305.1"/>
    </source>
</evidence>
<keyword evidence="1" id="KW-0378">Hydrolase</keyword>
<dbReference type="InterPro" id="IPR050266">
    <property type="entry name" value="AB_hydrolase_sf"/>
</dbReference>
<dbReference type="SUPFAM" id="SSF53474">
    <property type="entry name" value="alpha/beta-Hydrolases"/>
    <property type="match status" value="1"/>
</dbReference>
<gene>
    <name evidence="3" type="ORF">D9Q98_009859</name>
</gene>
<evidence type="ECO:0000256" key="1">
    <source>
        <dbReference type="ARBA" id="ARBA00022801"/>
    </source>
</evidence>
<accession>A0A9D4TFJ0</accession>
<reference evidence="3" key="2">
    <citation type="submission" date="2020-11" db="EMBL/GenBank/DDBJ databases">
        <authorList>
            <person name="Cecchin M."/>
            <person name="Marcolungo L."/>
            <person name="Rossato M."/>
            <person name="Girolomoni L."/>
            <person name="Cosentino E."/>
            <person name="Cuine S."/>
            <person name="Li-Beisson Y."/>
            <person name="Delledonne M."/>
            <person name="Ballottari M."/>
        </authorList>
    </citation>
    <scope>NUCLEOTIDE SEQUENCE</scope>
    <source>
        <strain evidence="3">211/11P</strain>
        <tissue evidence="3">Whole cell</tissue>
    </source>
</reference>
<keyword evidence="4" id="KW-1185">Reference proteome</keyword>
<dbReference type="Proteomes" id="UP001055712">
    <property type="component" value="Unassembled WGS sequence"/>
</dbReference>
<dbReference type="InterPro" id="IPR029058">
    <property type="entry name" value="AB_hydrolase_fold"/>
</dbReference>
<dbReference type="GO" id="GO:0016787">
    <property type="term" value="F:hydrolase activity"/>
    <property type="evidence" value="ECO:0007669"/>
    <property type="project" value="UniProtKB-KW"/>
</dbReference>
<comment type="caution">
    <text evidence="3">The sequence shown here is derived from an EMBL/GenBank/DDBJ whole genome shotgun (WGS) entry which is preliminary data.</text>
</comment>
<dbReference type="EMBL" id="SIDB01000013">
    <property type="protein sequence ID" value="KAI3424305.1"/>
    <property type="molecule type" value="Genomic_DNA"/>
</dbReference>
<evidence type="ECO:0000313" key="4">
    <source>
        <dbReference type="Proteomes" id="UP001055712"/>
    </source>
</evidence>
<dbReference type="OrthoDB" id="7130006at2759"/>
<dbReference type="GO" id="GO:0016020">
    <property type="term" value="C:membrane"/>
    <property type="evidence" value="ECO:0007669"/>
    <property type="project" value="TreeGrafter"/>
</dbReference>
<dbReference type="InterPro" id="IPR000073">
    <property type="entry name" value="AB_hydrolase_1"/>
</dbReference>
<protein>
    <recommendedName>
        <fullName evidence="2">AB hydrolase-1 domain-containing protein</fullName>
    </recommendedName>
</protein>
<dbReference type="AlphaFoldDB" id="A0A9D4TFJ0"/>
<dbReference type="PANTHER" id="PTHR43798:SF31">
    <property type="entry name" value="AB HYDROLASE SUPERFAMILY PROTEIN YCLE"/>
    <property type="match status" value="1"/>
</dbReference>
<sequence>MASSGQWSITASDGVKIAYERYGRLDSRLDSRPVIVLIHGWSGSRHYFDLNARPLANAGCTVYSFDLRSHGDSGRPTWGHHVARLAADLRDLLTQLDLREVTVLGTSMGAAVIWSYLELFGEERLKQAVFVDQAPLQNVAPDWKWGSNGCFDIASLTRLQCKLEMDFPGFAKDNCTFCAALPLSKEVAAVLEAETLRADPKALALLMADHTAIDWRPLLPRITIPCLNLVGRLSAVFPWFGCETVGKLIPNAHTVFFEQANHWLYLEQPDAFNKLVADFVHQGLVNVRGVHSL</sequence>
<name>A0A9D4TFJ0_CHLVU</name>
<evidence type="ECO:0000259" key="2">
    <source>
        <dbReference type="Pfam" id="PF00561"/>
    </source>
</evidence>